<dbReference type="PANTHER" id="PTHR24291">
    <property type="entry name" value="CYTOCHROME P450 FAMILY 4"/>
    <property type="match status" value="1"/>
</dbReference>
<evidence type="ECO:0000256" key="8">
    <source>
        <dbReference type="RuleBase" id="RU000461"/>
    </source>
</evidence>
<keyword evidence="10" id="KW-1185">Reference proteome</keyword>
<comment type="cofactor">
    <cofactor evidence="7">
        <name>heme</name>
        <dbReference type="ChEBI" id="CHEBI:30413"/>
    </cofactor>
</comment>
<evidence type="ECO:0000256" key="2">
    <source>
        <dbReference type="ARBA" id="ARBA00022617"/>
    </source>
</evidence>
<keyword evidence="4 8" id="KW-0560">Oxidoreductase</keyword>
<dbReference type="GO" id="GO:0016705">
    <property type="term" value="F:oxidoreductase activity, acting on paired donors, with incorporation or reduction of molecular oxygen"/>
    <property type="evidence" value="ECO:0007669"/>
    <property type="project" value="InterPro"/>
</dbReference>
<evidence type="ECO:0000256" key="3">
    <source>
        <dbReference type="ARBA" id="ARBA00022723"/>
    </source>
</evidence>
<keyword evidence="5 7" id="KW-0408">Iron</keyword>
<protein>
    <submittedName>
        <fullName evidence="9">Cytochrome P450</fullName>
    </submittedName>
</protein>
<dbReference type="STRING" id="329046.A0A1Y2D117"/>
<dbReference type="InterPro" id="IPR017972">
    <property type="entry name" value="Cyt_P450_CS"/>
</dbReference>
<dbReference type="InterPro" id="IPR001128">
    <property type="entry name" value="Cyt_P450"/>
</dbReference>
<dbReference type="PROSITE" id="PS00086">
    <property type="entry name" value="CYTOCHROME_P450"/>
    <property type="match status" value="1"/>
</dbReference>
<dbReference type="SUPFAM" id="SSF48264">
    <property type="entry name" value="Cytochrome P450"/>
    <property type="match status" value="1"/>
</dbReference>
<reference evidence="9 10" key="1">
    <citation type="submission" date="2016-07" db="EMBL/GenBank/DDBJ databases">
        <title>Pervasive Adenine N6-methylation of Active Genes in Fungi.</title>
        <authorList>
            <consortium name="DOE Joint Genome Institute"/>
            <person name="Mondo S.J."/>
            <person name="Dannebaum R.O."/>
            <person name="Kuo R.C."/>
            <person name="Labutti K."/>
            <person name="Haridas S."/>
            <person name="Kuo A."/>
            <person name="Salamov A."/>
            <person name="Ahrendt S.R."/>
            <person name="Lipzen A."/>
            <person name="Sullivan W."/>
            <person name="Andreopoulos W.B."/>
            <person name="Clum A."/>
            <person name="Lindquist E."/>
            <person name="Daum C."/>
            <person name="Ramamoorthy G.K."/>
            <person name="Gryganskyi A."/>
            <person name="Culley D."/>
            <person name="Magnuson J.K."/>
            <person name="James T.Y."/>
            <person name="O'Malley M.A."/>
            <person name="Stajich J.E."/>
            <person name="Spatafora J.W."/>
            <person name="Visel A."/>
            <person name="Grigoriev I.V."/>
        </authorList>
    </citation>
    <scope>NUCLEOTIDE SEQUENCE [LARGE SCALE GENOMIC DNA]</scope>
    <source>
        <strain evidence="9 10">JEL800</strain>
    </source>
</reference>
<dbReference type="GO" id="GO:0020037">
    <property type="term" value="F:heme binding"/>
    <property type="evidence" value="ECO:0007669"/>
    <property type="project" value="InterPro"/>
</dbReference>
<keyword evidence="3 7" id="KW-0479">Metal-binding</keyword>
<sequence length="437" mass="48757">MFGYDALYVARGPENVRAILGSSQLKLRFSSSNKADAVALSKKMGAADGGILLNLDELSWKRHRKLLVENIGRPRFIKSLIPKLNAYMDSLVPSLNDLATASKPFLVNVLTGSISLDIIMDVIFTEQHHAATHFIETALNEAQPQPDELIDMIHGFMAAQQYFLFMPALVFNYITPKQTAIYDAAIAKFEAFVTQKMLEKTESMKESTIGDQQTDFATVLLSDPSPEMTFKRAVSVIKEAVLGGQDTSSNMLAFLFYELARCPNIADKVCSEVLEVVGPNGTISEENITKLKFVEAVIYETSRVYNVATGVFRHLSQDFELPDSGYVLRKGLNVMVMLDQVHMDGRVWENPSKFDPSRFLNCSETSGPAGFGWNFAPFGHGIRKCPGEALALLEMKMIVASLCRRYKFHLATNEPVKIKESLVRECLDLPILLEIRH</sequence>
<dbReference type="EMBL" id="MCGO01000002">
    <property type="protein sequence ID" value="ORY52907.1"/>
    <property type="molecule type" value="Genomic_DNA"/>
</dbReference>
<evidence type="ECO:0000313" key="10">
    <source>
        <dbReference type="Proteomes" id="UP000193642"/>
    </source>
</evidence>
<dbReference type="PRINTS" id="PR00385">
    <property type="entry name" value="P450"/>
</dbReference>
<comment type="caution">
    <text evidence="9">The sequence shown here is derived from an EMBL/GenBank/DDBJ whole genome shotgun (WGS) entry which is preliminary data.</text>
</comment>
<dbReference type="InterPro" id="IPR002401">
    <property type="entry name" value="Cyt_P450_E_grp-I"/>
</dbReference>
<evidence type="ECO:0000256" key="4">
    <source>
        <dbReference type="ARBA" id="ARBA00023002"/>
    </source>
</evidence>
<evidence type="ECO:0000256" key="5">
    <source>
        <dbReference type="ARBA" id="ARBA00023004"/>
    </source>
</evidence>
<dbReference type="PANTHER" id="PTHR24291:SF50">
    <property type="entry name" value="BIFUNCTIONAL ALBAFLAVENONE MONOOXYGENASE_TERPENE SYNTHASE"/>
    <property type="match status" value="1"/>
</dbReference>
<evidence type="ECO:0000256" key="7">
    <source>
        <dbReference type="PIRSR" id="PIRSR602401-1"/>
    </source>
</evidence>
<feature type="binding site" description="axial binding residue" evidence="7">
    <location>
        <position position="385"/>
    </location>
    <ligand>
        <name>heme</name>
        <dbReference type="ChEBI" id="CHEBI:30413"/>
    </ligand>
    <ligandPart>
        <name>Fe</name>
        <dbReference type="ChEBI" id="CHEBI:18248"/>
    </ligandPart>
</feature>
<keyword evidence="2 7" id="KW-0349">Heme</keyword>
<keyword evidence="6 8" id="KW-0503">Monooxygenase</keyword>
<evidence type="ECO:0000256" key="1">
    <source>
        <dbReference type="ARBA" id="ARBA00010617"/>
    </source>
</evidence>
<gene>
    <name evidence="9" type="ORF">BCR33DRAFT_845187</name>
</gene>
<evidence type="ECO:0000313" key="9">
    <source>
        <dbReference type="EMBL" id="ORY52907.1"/>
    </source>
</evidence>
<dbReference type="Pfam" id="PF00067">
    <property type="entry name" value="p450"/>
    <property type="match status" value="1"/>
</dbReference>
<dbReference type="PRINTS" id="PR00463">
    <property type="entry name" value="EP450I"/>
</dbReference>
<dbReference type="InterPro" id="IPR050196">
    <property type="entry name" value="Cytochrome_P450_Monoox"/>
</dbReference>
<dbReference type="AlphaFoldDB" id="A0A1Y2D117"/>
<name>A0A1Y2D117_9FUNG</name>
<dbReference type="OrthoDB" id="2119687at2759"/>
<organism evidence="9 10">
    <name type="scientific">Rhizoclosmatium globosum</name>
    <dbReference type="NCBI Taxonomy" id="329046"/>
    <lineage>
        <taxon>Eukaryota</taxon>
        <taxon>Fungi</taxon>
        <taxon>Fungi incertae sedis</taxon>
        <taxon>Chytridiomycota</taxon>
        <taxon>Chytridiomycota incertae sedis</taxon>
        <taxon>Chytridiomycetes</taxon>
        <taxon>Chytridiales</taxon>
        <taxon>Chytriomycetaceae</taxon>
        <taxon>Rhizoclosmatium</taxon>
    </lineage>
</organism>
<dbReference type="CDD" id="cd00302">
    <property type="entry name" value="cytochrome_P450"/>
    <property type="match status" value="1"/>
</dbReference>
<evidence type="ECO:0000256" key="6">
    <source>
        <dbReference type="ARBA" id="ARBA00023033"/>
    </source>
</evidence>
<dbReference type="Proteomes" id="UP000193642">
    <property type="component" value="Unassembled WGS sequence"/>
</dbReference>
<proteinExistence type="inferred from homology"/>
<dbReference type="Gene3D" id="1.10.630.10">
    <property type="entry name" value="Cytochrome P450"/>
    <property type="match status" value="1"/>
</dbReference>
<accession>A0A1Y2D117</accession>
<comment type="similarity">
    <text evidence="1 8">Belongs to the cytochrome P450 family.</text>
</comment>
<dbReference type="InterPro" id="IPR036396">
    <property type="entry name" value="Cyt_P450_sf"/>
</dbReference>
<dbReference type="GO" id="GO:0004497">
    <property type="term" value="F:monooxygenase activity"/>
    <property type="evidence" value="ECO:0007669"/>
    <property type="project" value="UniProtKB-KW"/>
</dbReference>
<dbReference type="GO" id="GO:0005506">
    <property type="term" value="F:iron ion binding"/>
    <property type="evidence" value="ECO:0007669"/>
    <property type="project" value="InterPro"/>
</dbReference>